<evidence type="ECO:0000256" key="1">
    <source>
        <dbReference type="SAM" id="MobiDB-lite"/>
    </source>
</evidence>
<dbReference type="EMBL" id="JBBNAG010000008">
    <property type="protein sequence ID" value="KAK9112663.1"/>
    <property type="molecule type" value="Genomic_DNA"/>
</dbReference>
<proteinExistence type="predicted"/>
<name>A0AAP0IC92_9MAGN</name>
<feature type="compositionally biased region" description="Basic and acidic residues" evidence="1">
    <location>
        <begin position="152"/>
        <end position="165"/>
    </location>
</feature>
<dbReference type="Proteomes" id="UP001419268">
    <property type="component" value="Unassembled WGS sequence"/>
</dbReference>
<keyword evidence="3" id="KW-1185">Reference proteome</keyword>
<evidence type="ECO:0000313" key="3">
    <source>
        <dbReference type="Proteomes" id="UP001419268"/>
    </source>
</evidence>
<dbReference type="AlphaFoldDB" id="A0AAP0IC92"/>
<feature type="region of interest" description="Disordered" evidence="1">
    <location>
        <begin position="15"/>
        <end position="165"/>
    </location>
</feature>
<reference evidence="2 3" key="1">
    <citation type="submission" date="2024-01" db="EMBL/GenBank/DDBJ databases">
        <title>Genome assemblies of Stephania.</title>
        <authorList>
            <person name="Yang L."/>
        </authorList>
    </citation>
    <scope>NUCLEOTIDE SEQUENCE [LARGE SCALE GENOMIC DNA]</scope>
    <source>
        <strain evidence="2">JXDWG</strain>
        <tissue evidence="2">Leaf</tissue>
    </source>
</reference>
<organism evidence="2 3">
    <name type="scientific">Stephania cephalantha</name>
    <dbReference type="NCBI Taxonomy" id="152367"/>
    <lineage>
        <taxon>Eukaryota</taxon>
        <taxon>Viridiplantae</taxon>
        <taxon>Streptophyta</taxon>
        <taxon>Embryophyta</taxon>
        <taxon>Tracheophyta</taxon>
        <taxon>Spermatophyta</taxon>
        <taxon>Magnoliopsida</taxon>
        <taxon>Ranunculales</taxon>
        <taxon>Menispermaceae</taxon>
        <taxon>Menispermoideae</taxon>
        <taxon>Cissampelideae</taxon>
        <taxon>Stephania</taxon>
    </lineage>
</organism>
<comment type="caution">
    <text evidence="2">The sequence shown here is derived from an EMBL/GenBank/DDBJ whole genome shotgun (WGS) entry which is preliminary data.</text>
</comment>
<protein>
    <submittedName>
        <fullName evidence="2">Uncharacterized protein</fullName>
    </submittedName>
</protein>
<accession>A0AAP0IC92</accession>
<sequence>MFYKHTSPFWGVAVATSEGDGEPPGVAADARSAVARNRESWTGLEGEVARSVRPRPHRAVPHGGDSASARRREPEGEADPDGGDRRARDGQSGERIQSWRRERRGGRGEGDGGGRGRGEERGRGELRRWRERGEAEVRETVEEKHRKKRGTKRESGWLKEGEGRTEALDLKNRQEGCSIRFEEGITWALDLKKEGQWRR</sequence>
<evidence type="ECO:0000313" key="2">
    <source>
        <dbReference type="EMBL" id="KAK9112663.1"/>
    </source>
</evidence>
<gene>
    <name evidence="2" type="ORF">Scep_020182</name>
</gene>
<feature type="compositionally biased region" description="Basic and acidic residues" evidence="1">
    <location>
        <begin position="82"/>
        <end position="144"/>
    </location>
</feature>